<sequence>MLRRLERTPPWNCSGYVCLTCRHQLWAAQNQRLRRGIAQTPFRAVAPRVDFWEDNFNNLDSDLEPAPSVRPKEDIPAYTPFSGSNATIQSPKSTRAASKKSSRVRAIDRRDGVVRSLTMHEMHRQKIPAGMEGLKASLEQRLKSGSGDASKQKDEGTGGSAEIKESELEVDRAIVKNLEDYKVEDFKPRSRRRRGNKMSAADFDLYHHGPRRSLAARLPHNSATAAMKASMEEVVQKLQEDMNTHVAPKEAGVGETPAPASAAPVIMLYNTPEVGKVVTRQEAFAAYSKRHTTSNEEVDKRAASVLFGKQEVQDERANGDLKADHAKPESLGDSVTPSAPKDSPAVQKGVLQSAARPTQSAWLVEQLLIPKSETPGPRKSQQDTPAAQANAEPSPFGAQTSASRAAEVRAPGSVILTVASPSFGGQTPISKPSESLAKLHITGGWNLSDSARDSAAFAASTKTKAEKKPAAPRTRTTKDKQPDPPKKVPGRKRAKREIRSQPATITSKDATSSKGRNSSDKVSASVAKKQAEQEEAKNSAPKVPPVHAVVEPKDLAITPLDIAQPPVPALSYGLDRVLFNPGVYQLQDPHSRVYNFDPYLQTIMPVAEFDFNALKEYKTSSQDAALAALAKEHGKRYIGSTSSMTGTLGHFHYLLSAFRPLNTEMLSRGFPDKLETFTLINRAPNAIFLRWKNGTYAIDADKEYDSANVLMMLGKSMEKLLTMSTSEYERYRKTDPRSVSAEERTSPEAFQYTTTGDFLMRSQLDAYDPRLPGTGMFDLKTRAVVTVRMNTGDFEPMTGYQIHTLQGRFESYEREYYDMIRSTMLKYMLQVRMGRMDGIFVAYHNVERIFGFQYISLQDMDRALHGQVDVCLGDQEFKVSLDMLNKVFDMATAKFPEQSLRFHFEAVQETLKDGDETTVLWTFAEPMAEDQIDEIQSSSKARIAEFEREMMGIDKDEKAAEDAAVANEGGRDTAAGTIVAASTSSVPEPAAKPNKPTKPAATTDSKGTDTLAPLFVASVICQSEVNGNVVARPETLRPSDTWKVEHVIQEYPAEANMWARYEQTKARRRDLFAKFISDGEEDADAPPKAKEEVRKMRKNESYIAMMKSMSKKGREFRDRADEMEAGSEKVVVGQPLKGEGVEGVDDYLGWLYGKR</sequence>
<gene>
    <name evidence="2" type="ORF">LTR09_005067</name>
</gene>
<dbReference type="EMBL" id="JAWDJX010000014">
    <property type="protein sequence ID" value="KAK3053787.1"/>
    <property type="molecule type" value="Genomic_DNA"/>
</dbReference>
<reference evidence="2" key="1">
    <citation type="submission" date="2023-04" db="EMBL/GenBank/DDBJ databases">
        <title>Black Yeasts Isolated from many extreme environments.</title>
        <authorList>
            <person name="Coleine C."/>
            <person name="Stajich J.E."/>
            <person name="Selbmann L."/>
        </authorList>
    </citation>
    <scope>NUCLEOTIDE SEQUENCE</scope>
    <source>
        <strain evidence="2">CCFEE 5312</strain>
    </source>
</reference>
<keyword evidence="3" id="KW-1185">Reference proteome</keyword>
<organism evidence="2 3">
    <name type="scientific">Extremus antarcticus</name>
    <dbReference type="NCBI Taxonomy" id="702011"/>
    <lineage>
        <taxon>Eukaryota</taxon>
        <taxon>Fungi</taxon>
        <taxon>Dikarya</taxon>
        <taxon>Ascomycota</taxon>
        <taxon>Pezizomycotina</taxon>
        <taxon>Dothideomycetes</taxon>
        <taxon>Dothideomycetidae</taxon>
        <taxon>Mycosphaerellales</taxon>
        <taxon>Extremaceae</taxon>
        <taxon>Extremus</taxon>
    </lineage>
</organism>
<evidence type="ECO:0008006" key="4">
    <source>
        <dbReference type="Google" id="ProtNLM"/>
    </source>
</evidence>
<feature type="region of interest" description="Disordered" evidence="1">
    <location>
        <begin position="309"/>
        <end position="353"/>
    </location>
</feature>
<feature type="compositionally biased region" description="Basic and acidic residues" evidence="1">
    <location>
        <begin position="476"/>
        <end position="486"/>
    </location>
</feature>
<feature type="region of interest" description="Disordered" evidence="1">
    <location>
        <begin position="456"/>
        <end position="543"/>
    </location>
</feature>
<feature type="region of interest" description="Disordered" evidence="1">
    <location>
        <begin position="982"/>
        <end position="1006"/>
    </location>
</feature>
<dbReference type="AlphaFoldDB" id="A0AAJ0GDR3"/>
<dbReference type="GO" id="GO:0000964">
    <property type="term" value="P:mitochondrial RNA 5'-end processing"/>
    <property type="evidence" value="ECO:0007669"/>
    <property type="project" value="TreeGrafter"/>
</dbReference>
<feature type="compositionally biased region" description="Low complexity" evidence="1">
    <location>
        <begin position="989"/>
        <end position="1003"/>
    </location>
</feature>
<accession>A0AAJ0GDR3</accession>
<feature type="region of interest" description="Disordered" evidence="1">
    <location>
        <begin position="79"/>
        <end position="106"/>
    </location>
</feature>
<dbReference type="PANTHER" id="PTHR31014:SF0">
    <property type="entry name" value="MITOCHONDRIAL TRANSLATION SYSTEM COMPONENT PET127-RELATED"/>
    <property type="match status" value="1"/>
</dbReference>
<evidence type="ECO:0000313" key="3">
    <source>
        <dbReference type="Proteomes" id="UP001271007"/>
    </source>
</evidence>
<protein>
    <recommendedName>
        <fullName evidence="4">Pet127-domain-containing protein</fullName>
    </recommendedName>
</protein>
<comment type="caution">
    <text evidence="2">The sequence shown here is derived from an EMBL/GenBank/DDBJ whole genome shotgun (WGS) entry which is preliminary data.</text>
</comment>
<feature type="compositionally biased region" description="Basic and acidic residues" evidence="1">
    <location>
        <begin position="150"/>
        <end position="165"/>
    </location>
</feature>
<evidence type="ECO:0000256" key="1">
    <source>
        <dbReference type="SAM" id="MobiDB-lite"/>
    </source>
</evidence>
<name>A0AAJ0GDR3_9PEZI</name>
<dbReference type="Pfam" id="PF08634">
    <property type="entry name" value="Pet127"/>
    <property type="match status" value="1"/>
</dbReference>
<feature type="compositionally biased region" description="Polar residues" evidence="1">
    <location>
        <begin position="501"/>
        <end position="516"/>
    </location>
</feature>
<dbReference type="GO" id="GO:0005740">
    <property type="term" value="C:mitochondrial envelope"/>
    <property type="evidence" value="ECO:0007669"/>
    <property type="project" value="TreeGrafter"/>
</dbReference>
<dbReference type="InterPro" id="IPR013943">
    <property type="entry name" value="Pet127"/>
</dbReference>
<feature type="region of interest" description="Disordered" evidence="1">
    <location>
        <begin position="141"/>
        <end position="165"/>
    </location>
</feature>
<proteinExistence type="predicted"/>
<feature type="region of interest" description="Disordered" evidence="1">
    <location>
        <begin position="370"/>
        <end position="405"/>
    </location>
</feature>
<dbReference type="PANTHER" id="PTHR31014">
    <property type="entry name" value="MITOCHONDRIAL TRANSLATION SYSTEM COMPONENT PET127-RELATED"/>
    <property type="match status" value="1"/>
</dbReference>
<feature type="compositionally biased region" description="Basic and acidic residues" evidence="1">
    <location>
        <begin position="311"/>
        <end position="330"/>
    </location>
</feature>
<dbReference type="Proteomes" id="UP001271007">
    <property type="component" value="Unassembled WGS sequence"/>
</dbReference>
<evidence type="ECO:0000313" key="2">
    <source>
        <dbReference type="EMBL" id="KAK3053787.1"/>
    </source>
</evidence>